<feature type="domain" description="Beta galactosidase small chain/" evidence="9">
    <location>
        <begin position="732"/>
        <end position="1007"/>
    </location>
</feature>
<reference evidence="11" key="1">
    <citation type="journal article" date="2019" name="Int. J. Syst. Evol. Microbiol.">
        <title>The Global Catalogue of Microorganisms (GCM) 10K type strain sequencing project: providing services to taxonomists for standard genome sequencing and annotation.</title>
        <authorList>
            <consortium name="The Broad Institute Genomics Platform"/>
            <consortium name="The Broad Institute Genome Sequencing Center for Infectious Disease"/>
            <person name="Wu L."/>
            <person name="Ma J."/>
        </authorList>
    </citation>
    <scope>NUCLEOTIDE SEQUENCE [LARGE SCALE GENOMIC DNA]</scope>
    <source>
        <strain evidence="11">CGMCC 1.7693</strain>
    </source>
</reference>
<dbReference type="PRINTS" id="PR00132">
    <property type="entry name" value="GLHYDRLASE2"/>
</dbReference>
<name>A0ABQ2NYS6_9BACI</name>
<accession>A0ABQ2NYS6</accession>
<dbReference type="Pfam" id="PF02837">
    <property type="entry name" value="Glyco_hydro_2_N"/>
    <property type="match status" value="1"/>
</dbReference>
<dbReference type="SUPFAM" id="SSF74650">
    <property type="entry name" value="Galactose mutarotase-like"/>
    <property type="match status" value="1"/>
</dbReference>
<evidence type="ECO:0000256" key="3">
    <source>
        <dbReference type="ARBA" id="ARBA00012756"/>
    </source>
</evidence>
<dbReference type="SMART" id="SM01038">
    <property type="entry name" value="Bgal_small_N"/>
    <property type="match status" value="1"/>
</dbReference>
<evidence type="ECO:0000256" key="2">
    <source>
        <dbReference type="ARBA" id="ARBA00007401"/>
    </source>
</evidence>
<dbReference type="Pfam" id="PF02836">
    <property type="entry name" value="Glyco_hydro_2_C"/>
    <property type="match status" value="1"/>
</dbReference>
<dbReference type="Pfam" id="PF00703">
    <property type="entry name" value="Glyco_hydro_2"/>
    <property type="match status" value="1"/>
</dbReference>
<dbReference type="SUPFAM" id="SSF51445">
    <property type="entry name" value="(Trans)glycosidases"/>
    <property type="match status" value="1"/>
</dbReference>
<dbReference type="InterPro" id="IPR011013">
    <property type="entry name" value="Gal_mutarotase_sf_dom"/>
</dbReference>
<dbReference type="InterPro" id="IPR017853">
    <property type="entry name" value="GH"/>
</dbReference>
<dbReference type="SUPFAM" id="SSF49785">
    <property type="entry name" value="Galactose-binding domain-like"/>
    <property type="match status" value="1"/>
</dbReference>
<dbReference type="NCBIfam" id="NF007666">
    <property type="entry name" value="PRK10340.1"/>
    <property type="match status" value="1"/>
</dbReference>
<dbReference type="InterPro" id="IPR023232">
    <property type="entry name" value="Glyco_hydro_2_AS"/>
</dbReference>
<dbReference type="PANTHER" id="PTHR46323">
    <property type="entry name" value="BETA-GALACTOSIDASE"/>
    <property type="match status" value="1"/>
</dbReference>
<evidence type="ECO:0000256" key="4">
    <source>
        <dbReference type="ARBA" id="ARBA00013303"/>
    </source>
</evidence>
<evidence type="ECO:0000256" key="1">
    <source>
        <dbReference type="ARBA" id="ARBA00001412"/>
    </source>
</evidence>
<dbReference type="Pfam" id="PF02929">
    <property type="entry name" value="Bgal_small_N"/>
    <property type="match status" value="1"/>
</dbReference>
<proteinExistence type="inferred from homology"/>
<dbReference type="SUPFAM" id="SSF49303">
    <property type="entry name" value="beta-Galactosidase/glucuronidase domain"/>
    <property type="match status" value="2"/>
</dbReference>
<dbReference type="InterPro" id="IPR006103">
    <property type="entry name" value="Glyco_hydro_2_cat"/>
</dbReference>
<gene>
    <name evidence="10" type="ORF">GCM10011346_35980</name>
</gene>
<keyword evidence="11" id="KW-1185">Reference proteome</keyword>
<keyword evidence="6 8" id="KW-0326">Glycosidase</keyword>
<dbReference type="InterPro" id="IPR036156">
    <property type="entry name" value="Beta-gal/glucu_dom_sf"/>
</dbReference>
<comment type="caution">
    <text evidence="10">The sequence shown here is derived from an EMBL/GenBank/DDBJ whole genome shotgun (WGS) entry which is preliminary data.</text>
</comment>
<keyword evidence="5 8" id="KW-0378">Hydrolase</keyword>
<dbReference type="RefSeq" id="WP_188735798.1">
    <property type="nucleotide sequence ID" value="NZ_BMLW01000011.1"/>
</dbReference>
<dbReference type="InterPro" id="IPR014718">
    <property type="entry name" value="GH-type_carb-bd"/>
</dbReference>
<dbReference type="InterPro" id="IPR023230">
    <property type="entry name" value="Glyco_hydro_2_CS"/>
</dbReference>
<sequence>MRDYKVWEDISITDINRRKPRAYFRSFPTKEAAIAGNNSDTHHFKSLNGSWHFQFLISPEYTEAGIEQPDYDVSSWDEIAVPGNWQMNGYGNMHYSDLWYNFPIRPPYVPSDNPTGIYKRKFMIEETWFSQDIILRFHGVDSAFHVWVNGKEAGYSKGARITSEFDITSYLHKGENDITVRVYQWSDGTYLEDQDMWWLSGIFRDVEVYTQPCSGLENIKIDTYLNNQYKDGRLELSGELRTDDGQPLKLVYELYDRNKKQILQGEKKAEKSFSISEELDDITLWSAEKPYLYQFILSVYQGEELIEVIPNQVGFREIELKGNVFTVNGVAIKLKGVNRHDFHPKTGRAVTKQDMLEDILLMKQHNINAVRTAHYPNAPYFYDLCDKYGMYVIDEADIECHGFELTNRYNWIAEDPAWQKVMVDRVARMVERDKNHPCILMWSLGNESSFGKNFRKLAAVCREKDPTRLVHYEGDREAEVTDVYSTMYTWLEAPNSKRKTMEDIIETTKKPHIHCEYGHAMGNGPGGLKEYQDLIYAHDHLQGGFIWEWCDHGIASTDENGTVYYRYGGDFKDDPTNGNFCIDGLVMPDRTPSPALKEYKKIIEPVHTQALDLDKGMLEVENKYEFISLQDLVLYFTIQKEDEIIISGSKQLTDIPARQKRSITLDYNLDFYIEPGSDYYLNVSYTTNKNLSWAAEGHELANAQFLLPLKKEVQPKSPKKTVSMEEKDFELIIRGDDFELIFDRVNGKMLSWKKDNKPVIQSGPALQFWRAPIDNDMYLMRDYKEKYFMHLWHEMVDEVSYSKEANHVHIRVLTVNGTTNSAWYYQCEYSYKIFGSGDVLFQVQGTPVGMIENAPKMIPRIGVELKLNKEMEHVKWYGRGDGESYADSKQANLFGVYQSTVDDMFTNYVKPQENGNRTDTTWMRLSDKQGTAFIASALEEKFDFGASFYDIKDLETAKHTIDLQKSDCIHLHLDYKQNGLGSNSCGQNQLKKYRCTFEPFTLQLKLSAYQQSEISDIWKGKEKIVDK</sequence>
<dbReference type="InterPro" id="IPR006102">
    <property type="entry name" value="Ig-like_GH2"/>
</dbReference>
<protein>
    <recommendedName>
        <fullName evidence="4 8">Beta-galactosidase</fullName>
        <ecNumber evidence="3 8">3.2.1.23</ecNumber>
    </recommendedName>
    <alternativeName>
        <fullName evidence="7 8">Lactase</fullName>
    </alternativeName>
</protein>
<evidence type="ECO:0000256" key="7">
    <source>
        <dbReference type="ARBA" id="ARBA00032230"/>
    </source>
</evidence>
<evidence type="ECO:0000256" key="5">
    <source>
        <dbReference type="ARBA" id="ARBA00022801"/>
    </source>
</evidence>
<dbReference type="PROSITE" id="PS00608">
    <property type="entry name" value="GLYCOSYL_HYDROL_F2_2"/>
    <property type="match status" value="1"/>
</dbReference>
<evidence type="ECO:0000256" key="8">
    <source>
        <dbReference type="RuleBase" id="RU361154"/>
    </source>
</evidence>
<comment type="catalytic activity">
    <reaction evidence="1 8">
        <text>Hydrolysis of terminal non-reducing beta-D-galactose residues in beta-D-galactosides.</text>
        <dbReference type="EC" id="3.2.1.23"/>
    </reaction>
</comment>
<dbReference type="InterPro" id="IPR006104">
    <property type="entry name" value="Glyco_hydro_2_N"/>
</dbReference>
<dbReference type="InterPro" id="IPR032312">
    <property type="entry name" value="LacZ_4"/>
</dbReference>
<dbReference type="Gene3D" id="2.60.40.10">
    <property type="entry name" value="Immunoglobulins"/>
    <property type="match status" value="2"/>
</dbReference>
<dbReference type="Gene3D" id="2.60.120.260">
    <property type="entry name" value="Galactose-binding domain-like"/>
    <property type="match status" value="1"/>
</dbReference>
<evidence type="ECO:0000256" key="6">
    <source>
        <dbReference type="ARBA" id="ARBA00023295"/>
    </source>
</evidence>
<dbReference type="EMBL" id="BMLW01000011">
    <property type="protein sequence ID" value="GGP13951.1"/>
    <property type="molecule type" value="Genomic_DNA"/>
</dbReference>
<evidence type="ECO:0000313" key="10">
    <source>
        <dbReference type="EMBL" id="GGP13951.1"/>
    </source>
</evidence>
<organism evidence="10 11">
    <name type="scientific">Oceanobacillus neutriphilus</name>
    <dbReference type="NCBI Taxonomy" id="531815"/>
    <lineage>
        <taxon>Bacteria</taxon>
        <taxon>Bacillati</taxon>
        <taxon>Bacillota</taxon>
        <taxon>Bacilli</taxon>
        <taxon>Bacillales</taxon>
        <taxon>Bacillaceae</taxon>
        <taxon>Oceanobacillus</taxon>
    </lineage>
</organism>
<dbReference type="EC" id="3.2.1.23" evidence="3 8"/>
<dbReference type="InterPro" id="IPR013783">
    <property type="entry name" value="Ig-like_fold"/>
</dbReference>
<evidence type="ECO:0000313" key="11">
    <source>
        <dbReference type="Proteomes" id="UP000641206"/>
    </source>
</evidence>
<comment type="similarity">
    <text evidence="2 8">Belongs to the glycosyl hydrolase 2 family.</text>
</comment>
<dbReference type="InterPro" id="IPR006101">
    <property type="entry name" value="Glyco_hydro_2"/>
</dbReference>
<dbReference type="Proteomes" id="UP000641206">
    <property type="component" value="Unassembled WGS sequence"/>
</dbReference>
<dbReference type="PROSITE" id="PS00719">
    <property type="entry name" value="GLYCOSYL_HYDROL_F2_1"/>
    <property type="match status" value="1"/>
</dbReference>
<dbReference type="Gene3D" id="2.70.98.10">
    <property type="match status" value="1"/>
</dbReference>
<dbReference type="Pfam" id="PF16353">
    <property type="entry name" value="LacZ_4"/>
    <property type="match status" value="1"/>
</dbReference>
<dbReference type="InterPro" id="IPR008979">
    <property type="entry name" value="Galactose-bd-like_sf"/>
</dbReference>
<dbReference type="Gene3D" id="3.20.20.80">
    <property type="entry name" value="Glycosidases"/>
    <property type="match status" value="1"/>
</dbReference>
<evidence type="ECO:0000259" key="9">
    <source>
        <dbReference type="SMART" id="SM01038"/>
    </source>
</evidence>
<dbReference type="InterPro" id="IPR004199">
    <property type="entry name" value="B-gal_small/dom_5"/>
</dbReference>
<dbReference type="PANTHER" id="PTHR46323:SF2">
    <property type="entry name" value="BETA-GALACTOSIDASE"/>
    <property type="match status" value="1"/>
</dbReference>
<dbReference type="InterPro" id="IPR050347">
    <property type="entry name" value="Bact_Beta-galactosidase"/>
</dbReference>